<dbReference type="HOGENOM" id="CLU_117056_1_0_11"/>
<dbReference type="STRING" id="633147.Olsu_0070"/>
<dbReference type="Gene3D" id="3.40.50.300">
    <property type="entry name" value="P-loop containing nucleotide triphosphate hydrolases"/>
    <property type="match status" value="1"/>
</dbReference>
<dbReference type="Pfam" id="PF13671">
    <property type="entry name" value="AAA_33"/>
    <property type="match status" value="1"/>
</dbReference>
<keyword evidence="1" id="KW-0418">Kinase</keyword>
<dbReference type="SUPFAM" id="SSF52540">
    <property type="entry name" value="P-loop containing nucleoside triphosphate hydrolases"/>
    <property type="match status" value="1"/>
</dbReference>
<evidence type="ECO:0000313" key="1">
    <source>
        <dbReference type="EMBL" id="ADK67204.1"/>
    </source>
</evidence>
<keyword evidence="1" id="KW-0808">Transferase</keyword>
<dbReference type="GO" id="GO:0016301">
    <property type="term" value="F:kinase activity"/>
    <property type="evidence" value="ECO:0007669"/>
    <property type="project" value="UniProtKB-KW"/>
</dbReference>
<proteinExistence type="predicted"/>
<dbReference type="AlphaFoldDB" id="E1QXU0"/>
<dbReference type="KEGG" id="ols:Olsu_0070"/>
<dbReference type="OrthoDB" id="9810277at2"/>
<protein>
    <submittedName>
        <fullName evidence="1">Kinase</fullName>
    </submittedName>
</protein>
<gene>
    <name evidence="1" type="ordered locus">Olsu_0070</name>
</gene>
<dbReference type="eggNOG" id="COG4639">
    <property type="taxonomic scope" value="Bacteria"/>
</dbReference>
<reference evidence="1 2" key="1">
    <citation type="journal article" date="2010" name="Stand. Genomic Sci.">
        <title>Complete genome sequence of Olsenella uli type strain (VPI D76D-27C).</title>
        <authorList>
            <person name="Goker M."/>
            <person name="Held B."/>
            <person name="Lucas S."/>
            <person name="Nolan M."/>
            <person name="Yasawong M."/>
            <person name="Glavina Del Rio T."/>
            <person name="Tice H."/>
            <person name="Cheng J.F."/>
            <person name="Bruce D."/>
            <person name="Detter J.C."/>
            <person name="Tapia R."/>
            <person name="Han C."/>
            <person name="Goodwin L."/>
            <person name="Pitluck S."/>
            <person name="Liolios K."/>
            <person name="Ivanova N."/>
            <person name="Mavromatis K."/>
            <person name="Mikhailova N."/>
            <person name="Pati A."/>
            <person name="Chen A."/>
            <person name="Palaniappan K."/>
            <person name="Land M."/>
            <person name="Hauser L."/>
            <person name="Chang Y.J."/>
            <person name="Jeffries C.D."/>
            <person name="Rohde M."/>
            <person name="Sikorski J."/>
            <person name="Pukall R."/>
            <person name="Woyke T."/>
            <person name="Bristow J."/>
            <person name="Eisen J.A."/>
            <person name="Markowitz V."/>
            <person name="Hugenholtz P."/>
            <person name="Kyrpides N.C."/>
            <person name="Klenk H.P."/>
            <person name="Lapidus A."/>
        </authorList>
    </citation>
    <scope>NUCLEOTIDE SEQUENCE [LARGE SCALE GENOMIC DNA]</scope>
    <source>
        <strain evidence="2">ATCC 49627 / DSM 7084 / CIP 109912 / JCM 12494 / NCIMB 702895 / VPI D76D-27C</strain>
    </source>
</reference>
<dbReference type="Proteomes" id="UP000000333">
    <property type="component" value="Chromosome"/>
</dbReference>
<accession>E1QXU0</accession>
<evidence type="ECO:0000313" key="2">
    <source>
        <dbReference type="Proteomes" id="UP000000333"/>
    </source>
</evidence>
<keyword evidence="2" id="KW-1185">Reference proteome</keyword>
<dbReference type="InterPro" id="IPR027417">
    <property type="entry name" value="P-loop_NTPase"/>
</dbReference>
<sequence>MGKTLVLLAGYPATGKSTFCAHLLKRHPGIPVVAPDDVKEELWDEVGFDTAAEKDRLELRVWEIYYARMEQHMRLGGPIVTDYPFSGKQRPTLSSLVERYGYHAITVRFVGDIDRIYERSLKRDLSQARHLGHLMSHYHKGDYLADRTKADALVTPRTLRDRCIGKGYGLFQMGDLIEVDATDISAIDDQKVIDEIERLADADACRKA</sequence>
<organism evidence="1 2">
    <name type="scientific">Olsenella uli (strain ATCC 49627 / DSM 7084 / CCUG 31166 / CIP 109912 / JCM 12494 / LMG 11480 / NCIMB 702895 / VPI D76D-27C)</name>
    <name type="common">Lactobacillus uli</name>
    <dbReference type="NCBI Taxonomy" id="633147"/>
    <lineage>
        <taxon>Bacteria</taxon>
        <taxon>Bacillati</taxon>
        <taxon>Actinomycetota</taxon>
        <taxon>Coriobacteriia</taxon>
        <taxon>Coriobacteriales</taxon>
        <taxon>Atopobiaceae</taxon>
        <taxon>Olsenella</taxon>
    </lineage>
</organism>
<name>E1QXU0_OLSUV</name>
<dbReference type="EMBL" id="CP002106">
    <property type="protein sequence ID" value="ADK67204.1"/>
    <property type="molecule type" value="Genomic_DNA"/>
</dbReference>